<reference evidence="2" key="1">
    <citation type="submission" date="2016-11" db="UniProtKB">
        <authorList>
            <consortium name="WormBaseParasite"/>
        </authorList>
    </citation>
    <scope>IDENTIFICATION</scope>
    <source>
        <strain evidence="2">KR3021</strain>
    </source>
</reference>
<sequence length="56" mass="6252">MGIEVNENATDDSNAKLIFTAYHIKKEGQSRINTTMTGNAHYAINSAFNKVTFEML</sequence>
<evidence type="ECO:0000313" key="1">
    <source>
        <dbReference type="Proteomes" id="UP000095286"/>
    </source>
</evidence>
<accession>A0AC35U2C2</accession>
<evidence type="ECO:0000313" key="2">
    <source>
        <dbReference type="WBParaSite" id="RSKR_0000702400.1"/>
    </source>
</evidence>
<dbReference type="WBParaSite" id="RSKR_0000702400.1">
    <property type="protein sequence ID" value="RSKR_0000702400.1"/>
    <property type="gene ID" value="RSKR_0000702400"/>
</dbReference>
<name>A0AC35U2C2_9BILA</name>
<organism evidence="1 2">
    <name type="scientific">Rhabditophanes sp. KR3021</name>
    <dbReference type="NCBI Taxonomy" id="114890"/>
    <lineage>
        <taxon>Eukaryota</taxon>
        <taxon>Metazoa</taxon>
        <taxon>Ecdysozoa</taxon>
        <taxon>Nematoda</taxon>
        <taxon>Chromadorea</taxon>
        <taxon>Rhabditida</taxon>
        <taxon>Tylenchina</taxon>
        <taxon>Panagrolaimomorpha</taxon>
        <taxon>Strongyloidoidea</taxon>
        <taxon>Alloionematidae</taxon>
        <taxon>Rhabditophanes</taxon>
    </lineage>
</organism>
<dbReference type="Proteomes" id="UP000095286">
    <property type="component" value="Unplaced"/>
</dbReference>
<protein>
    <submittedName>
        <fullName evidence="2">Uncharacterized protein</fullName>
    </submittedName>
</protein>
<proteinExistence type="predicted"/>